<dbReference type="SUPFAM" id="SSF82282">
    <property type="entry name" value="Homocysteine S-methyltransferase"/>
    <property type="match status" value="1"/>
</dbReference>
<protein>
    <recommendedName>
        <fullName evidence="7 20">Methionine synthase</fullName>
        <ecNumber evidence="6 20">2.1.1.13</ecNumber>
    </recommendedName>
    <alternativeName>
        <fullName evidence="19 21">5-methyltetrahydrofolate--homocysteine methyltransferase</fullName>
    </alternativeName>
</protein>
<dbReference type="InterPro" id="IPR006158">
    <property type="entry name" value="Cobalamin-bd"/>
</dbReference>
<dbReference type="Pfam" id="PF02965">
    <property type="entry name" value="Met_synt_B12"/>
    <property type="match status" value="1"/>
</dbReference>
<comment type="domain">
    <text evidence="21">Modular enzyme with four functionally distinct domains. The isolated Hcy-binding domain catalyzes methyl transfer from free methylcobalamin to homocysteine. The Hcy-binding domain in association with the pterin-binding domain catalyzes the methylation of cob(I)alamin by methyltetrahydrofolate and the methylation of homocysteine. The B12-binding domain binds the cofactor. The AdoMet activation domain binds S-adenosyl-L-methionine. Under aerobic conditions cob(I)alamin can be converted to inactive cob(II)alamin. Reductive methylation by S-adenosyl-L-methionine and flavodoxin regenerates methylcobalamin.</text>
</comment>
<dbReference type="Pfam" id="PF02607">
    <property type="entry name" value="B12-binding_2"/>
    <property type="match status" value="1"/>
</dbReference>
<gene>
    <name evidence="28" type="primary">metH</name>
    <name evidence="28" type="ORF">VRU48_17615</name>
</gene>
<comment type="pathway">
    <text evidence="4 21">Amino-acid biosynthesis; L-methionine biosynthesis via de novo pathway; L-methionine from L-homocysteine (MetH route): step 1/1.</text>
</comment>
<keyword evidence="15 21" id="KW-0862">Zinc</keyword>
<evidence type="ECO:0000256" key="11">
    <source>
        <dbReference type="ARBA" id="ARBA00022679"/>
    </source>
</evidence>
<feature type="domain" description="B12-binding N-terminal" evidence="27">
    <location>
        <begin position="642"/>
        <end position="736"/>
    </location>
</feature>
<comment type="catalytic activity">
    <reaction evidence="1 21">
        <text>(6S)-5-methyl-5,6,7,8-tetrahydrofolate + L-homocysteine = (6S)-5,6,7,8-tetrahydrofolate + L-methionine</text>
        <dbReference type="Rhea" id="RHEA:11172"/>
        <dbReference type="ChEBI" id="CHEBI:18608"/>
        <dbReference type="ChEBI" id="CHEBI:57453"/>
        <dbReference type="ChEBI" id="CHEBI:57844"/>
        <dbReference type="ChEBI" id="CHEBI:58199"/>
        <dbReference type="EC" id="2.1.1.13"/>
    </reaction>
</comment>
<dbReference type="SUPFAM" id="SSF56507">
    <property type="entry name" value="Methionine synthase activation domain-like"/>
    <property type="match status" value="1"/>
</dbReference>
<evidence type="ECO:0000259" key="24">
    <source>
        <dbReference type="PROSITE" id="PS50972"/>
    </source>
</evidence>
<dbReference type="Gene3D" id="3.10.196.10">
    <property type="entry name" value="Vitamin B12-dependent methionine synthase, activation domain"/>
    <property type="match status" value="1"/>
</dbReference>
<evidence type="ECO:0000256" key="15">
    <source>
        <dbReference type="ARBA" id="ARBA00022833"/>
    </source>
</evidence>
<evidence type="ECO:0000256" key="21">
    <source>
        <dbReference type="PIRNR" id="PIRNR000381"/>
    </source>
</evidence>
<dbReference type="InterPro" id="IPR004223">
    <property type="entry name" value="VitB12-dep_Met_synth_activ_dom"/>
</dbReference>
<dbReference type="PROSITE" id="PS50972">
    <property type="entry name" value="PTERIN_BINDING"/>
    <property type="match status" value="1"/>
</dbReference>
<keyword evidence="12 21" id="KW-0949">S-adenosyl-L-methionine</keyword>
<evidence type="ECO:0000256" key="10">
    <source>
        <dbReference type="ARBA" id="ARBA00022628"/>
    </source>
</evidence>
<dbReference type="InterPro" id="IPR033706">
    <property type="entry name" value="Met_synthase_B12-bd"/>
</dbReference>
<dbReference type="EMBL" id="JAZDQT010000003">
    <property type="protein sequence ID" value="MEE1946949.1"/>
    <property type="molecule type" value="Genomic_DNA"/>
</dbReference>
<dbReference type="InterPro" id="IPR003759">
    <property type="entry name" value="Cbl-bd_cap"/>
</dbReference>
<feature type="domain" description="B12-binding" evidence="26">
    <location>
        <begin position="744"/>
        <end position="879"/>
    </location>
</feature>
<evidence type="ECO:0000256" key="22">
    <source>
        <dbReference type="PROSITE-ProRule" id="PRU00333"/>
    </source>
</evidence>
<evidence type="ECO:0000259" key="26">
    <source>
        <dbReference type="PROSITE" id="PS51332"/>
    </source>
</evidence>
<dbReference type="GO" id="GO:0008705">
    <property type="term" value="F:methionine synthase activity"/>
    <property type="evidence" value="ECO:0007669"/>
    <property type="project" value="UniProtKB-EC"/>
</dbReference>
<dbReference type="PROSITE" id="PS50974">
    <property type="entry name" value="ADOMET_ACTIVATION"/>
    <property type="match status" value="1"/>
</dbReference>
<evidence type="ECO:0000256" key="8">
    <source>
        <dbReference type="ARBA" id="ARBA00022603"/>
    </source>
</evidence>
<dbReference type="CDD" id="cd00740">
    <property type="entry name" value="MeTr"/>
    <property type="match status" value="1"/>
</dbReference>
<comment type="similarity">
    <text evidence="5">Belongs to the vitamin-B12 dependent methionine synthase family.</text>
</comment>
<dbReference type="Proteomes" id="UP001336835">
    <property type="component" value="Unassembled WGS sequence"/>
</dbReference>
<dbReference type="EC" id="2.1.1.13" evidence="6 20"/>
<dbReference type="InterPro" id="IPR037010">
    <property type="entry name" value="VitB12-dep_Met_synth_activ_sf"/>
</dbReference>
<sequence length="1229" mass="136035">MNIREELEKRILIIDGAMGTMIQRYVLTEEDFRGERFANHPCDVKGNNDLLNITRPDIIKAIHLEYLNAGADIIETNTFSTQRISMADYQMEDLSYELSFEGARVAKEAVQEFMAKNPGKQCFVAGAIGPTNRTLSLSPDVNDPGFRAITYDQLFDAYYEQIRGLVDGGSDVLLIETIFDTLNAKVAIAAIKQYEEVIGRKLEIMISGTITDASGRTLSGQTAEAFLNSVSHAQPLSIGFNCALGAKEMRPHIEELAAKANCFVSAYPNAGLPNEFGAYDEMPHETAHLVDDFITSGFVNIVGGCCGTTPDHIGCIAEKASKASPRKIPTLEPYMRLSGLEPVTITPESIFVNVGERTNITGSPKFSKLILGGDYEAALTVARQQVEGGAQVIDVNMDEGMLDSEAAMTKFLNLIASEPDIAKLPIMVDSSKWSVIENGLKCLQGKGIVNSISLKEGEEKFKESARKIMRYGAAVVVMAFDEQGQADNYERRIEICKRSYDILVNELDFPPQDIIFDPNILTVATGLEEHNNYAVDFINATRWIKENLPHAKVSGGVSNISFSFRGNNVVREAMHSAFLFHAIKAGLDMGIVNAGMLEVYQEIEPELLEKVEDVLLNRRSDATERLVEFAETVKNKGKAVVKDETWRKNTVEERLSHALVKGIIEYLDEDVEEARLKYPRPLHVIEGPLMDGMNIVGDLFGAGKMFLPQVVKSARVMKKAVAILLPYIEAEKLANPDGNQSSSAGKVLLATVKGDVHDIGKNIVGVVLACNNFEIVDMGVMVPAQEIIKKAKEINADIIGLSGLITPSLDEMVHFAKEMEREGFSIPLIVGGATTSRIHAAVKIAPNYTGPAIHVLDASRSVTVCSTLMNQETRGEYITGIKAEYDKAREAHLNKRSDKRYKNIEEARSDKFQIDLDKVAPAPTFTGTRVFEDYPLADLVPYIDWTPFFHTWELRGSYPKIFSDKTIGDEAQKLYDDAQVLLQRILDEKLLTAKGVIGFWPANSVGDDIQLTVDGSQLAADPQNSKPITIHTLRQQAEKVAGEPYYALSDFIAPKESNVQDYFGGFAVTAGIGCDELVAEFEKNHDDYNSIMAKALADRLAEAFAERMHELVRKEYWGYAKDENLDNQDLIKEAYAGIRPAPGYPACPDHTEKETLFNLLDAENKIGLRLTESFAMYPAAAVSGFYFSHPQSRYFGLGKITKDQVEEYALRKNMPLAEVERWLAPNLSY</sequence>
<evidence type="ECO:0000313" key="29">
    <source>
        <dbReference type="Proteomes" id="UP001336835"/>
    </source>
</evidence>
<feature type="binding site" evidence="22">
    <location>
        <position position="306"/>
    </location>
    <ligand>
        <name>Zn(2+)</name>
        <dbReference type="ChEBI" id="CHEBI:29105"/>
    </ligand>
</feature>
<evidence type="ECO:0000259" key="25">
    <source>
        <dbReference type="PROSITE" id="PS50974"/>
    </source>
</evidence>
<evidence type="ECO:0000256" key="1">
    <source>
        <dbReference type="ARBA" id="ARBA00001700"/>
    </source>
</evidence>
<keyword evidence="10 21" id="KW-0846">Cobalamin</keyword>
<evidence type="ECO:0000256" key="9">
    <source>
        <dbReference type="ARBA" id="ARBA00022605"/>
    </source>
</evidence>
<dbReference type="PROSITE" id="PS50970">
    <property type="entry name" value="HCY"/>
    <property type="match status" value="1"/>
</dbReference>
<dbReference type="InterPro" id="IPR036724">
    <property type="entry name" value="Cobalamin-bd_sf"/>
</dbReference>
<dbReference type="PROSITE" id="PS51337">
    <property type="entry name" value="B12_BINDING_NTER"/>
    <property type="match status" value="1"/>
</dbReference>
<keyword evidence="8 21" id="KW-0489">Methyltransferase</keyword>
<evidence type="ECO:0000256" key="14">
    <source>
        <dbReference type="ARBA" id="ARBA00022737"/>
    </source>
</evidence>
<evidence type="ECO:0000256" key="19">
    <source>
        <dbReference type="ARBA" id="ARBA00031040"/>
    </source>
</evidence>
<comment type="caution">
    <text evidence="28">The sequence shown here is derived from an EMBL/GenBank/DDBJ whole genome shotgun (WGS) entry which is preliminary data.</text>
</comment>
<name>A0ABU7IBV9_9SPHI</name>
<dbReference type="Pfam" id="PF02574">
    <property type="entry name" value="S-methyl_trans"/>
    <property type="match status" value="1"/>
</dbReference>
<evidence type="ECO:0000256" key="4">
    <source>
        <dbReference type="ARBA" id="ARBA00005178"/>
    </source>
</evidence>
<accession>A0ABU7IBV9</accession>
<keyword evidence="11 21" id="KW-0808">Transferase</keyword>
<proteinExistence type="inferred from homology"/>
<feature type="domain" description="AdoMet activation" evidence="25">
    <location>
        <begin position="895"/>
        <end position="1229"/>
    </location>
</feature>
<dbReference type="InterPro" id="IPR036594">
    <property type="entry name" value="Meth_synthase_dom"/>
</dbReference>
<evidence type="ECO:0000256" key="12">
    <source>
        <dbReference type="ARBA" id="ARBA00022691"/>
    </source>
</evidence>
<keyword evidence="9 21" id="KW-0028">Amino-acid biosynthesis</keyword>
<keyword evidence="17 21" id="KW-0170">Cobalt</keyword>
<dbReference type="SUPFAM" id="SSF47644">
    <property type="entry name" value="Methionine synthase domain"/>
    <property type="match status" value="1"/>
</dbReference>
<keyword evidence="29" id="KW-1185">Reference proteome</keyword>
<dbReference type="Pfam" id="PF00809">
    <property type="entry name" value="Pterin_bind"/>
    <property type="match status" value="1"/>
</dbReference>
<evidence type="ECO:0000256" key="16">
    <source>
        <dbReference type="ARBA" id="ARBA00023167"/>
    </source>
</evidence>
<dbReference type="NCBIfam" id="TIGR02082">
    <property type="entry name" value="metH"/>
    <property type="match status" value="1"/>
</dbReference>
<dbReference type="InterPro" id="IPR003726">
    <property type="entry name" value="HCY_dom"/>
</dbReference>
<evidence type="ECO:0000256" key="2">
    <source>
        <dbReference type="ARBA" id="ARBA00001947"/>
    </source>
</evidence>
<comment type="cofactor">
    <cofactor evidence="2 21 22">
        <name>Zn(2+)</name>
        <dbReference type="ChEBI" id="CHEBI:29105"/>
    </cofactor>
</comment>
<evidence type="ECO:0000256" key="20">
    <source>
        <dbReference type="NCBIfam" id="TIGR02082"/>
    </source>
</evidence>
<comment type="cofactor">
    <cofactor evidence="3 21">
        <name>methylcob(III)alamin</name>
        <dbReference type="ChEBI" id="CHEBI:28115"/>
    </cofactor>
</comment>
<dbReference type="CDD" id="cd02069">
    <property type="entry name" value="methionine_synthase_B12_BD"/>
    <property type="match status" value="1"/>
</dbReference>
<evidence type="ECO:0000256" key="3">
    <source>
        <dbReference type="ARBA" id="ARBA00001956"/>
    </source>
</evidence>
<feature type="binding site" evidence="22">
    <location>
        <position position="305"/>
    </location>
    <ligand>
        <name>Zn(2+)</name>
        <dbReference type="ChEBI" id="CHEBI:29105"/>
    </ligand>
</feature>
<dbReference type="RefSeq" id="WP_330109236.1">
    <property type="nucleotide sequence ID" value="NZ_JAZDQT010000003.1"/>
</dbReference>
<dbReference type="InterPro" id="IPR000489">
    <property type="entry name" value="Pterin-binding_dom"/>
</dbReference>
<keyword evidence="14" id="KW-0677">Repeat</keyword>
<dbReference type="SUPFAM" id="SSF51717">
    <property type="entry name" value="Dihydropteroate synthetase-like"/>
    <property type="match status" value="1"/>
</dbReference>
<feature type="domain" description="Hcy-binding" evidence="23">
    <location>
        <begin position="1"/>
        <end position="320"/>
    </location>
</feature>
<evidence type="ECO:0000256" key="13">
    <source>
        <dbReference type="ARBA" id="ARBA00022723"/>
    </source>
</evidence>
<dbReference type="InterPro" id="IPR036589">
    <property type="entry name" value="HCY_dom_sf"/>
</dbReference>
<evidence type="ECO:0000256" key="5">
    <source>
        <dbReference type="ARBA" id="ARBA00010398"/>
    </source>
</evidence>
<reference evidence="28 29" key="1">
    <citation type="submission" date="2024-01" db="EMBL/GenBank/DDBJ databases">
        <title>Pedobacter sp. nov., isolated from fresh soil.</title>
        <authorList>
            <person name="Le N.T.T."/>
        </authorList>
    </citation>
    <scope>NUCLEOTIDE SEQUENCE [LARGE SCALE GENOMIC DNA]</scope>
    <source>
        <strain evidence="28 29">KR3-3</strain>
    </source>
</reference>
<dbReference type="PIRSF" id="PIRSF000381">
    <property type="entry name" value="MetH"/>
    <property type="match status" value="1"/>
</dbReference>
<evidence type="ECO:0000256" key="7">
    <source>
        <dbReference type="ARBA" id="ARBA00013998"/>
    </source>
</evidence>
<feature type="domain" description="Pterin-binding" evidence="24">
    <location>
        <begin position="351"/>
        <end position="612"/>
    </location>
</feature>
<evidence type="ECO:0000259" key="27">
    <source>
        <dbReference type="PROSITE" id="PS51337"/>
    </source>
</evidence>
<dbReference type="GO" id="GO:0032259">
    <property type="term" value="P:methylation"/>
    <property type="evidence" value="ECO:0007669"/>
    <property type="project" value="UniProtKB-KW"/>
</dbReference>
<evidence type="ECO:0000256" key="6">
    <source>
        <dbReference type="ARBA" id="ARBA00012032"/>
    </source>
</evidence>
<dbReference type="NCBIfam" id="NF007024">
    <property type="entry name" value="PRK09490.1"/>
    <property type="match status" value="1"/>
</dbReference>
<dbReference type="Gene3D" id="3.20.20.330">
    <property type="entry name" value="Homocysteine-binding-like domain"/>
    <property type="match status" value="1"/>
</dbReference>
<dbReference type="Gene3D" id="3.20.20.20">
    <property type="entry name" value="Dihydropteroate synthase-like"/>
    <property type="match status" value="1"/>
</dbReference>
<dbReference type="PANTHER" id="PTHR45833:SF1">
    <property type="entry name" value="METHIONINE SYNTHASE"/>
    <property type="match status" value="1"/>
</dbReference>
<evidence type="ECO:0000259" key="23">
    <source>
        <dbReference type="PROSITE" id="PS50970"/>
    </source>
</evidence>
<evidence type="ECO:0000256" key="18">
    <source>
        <dbReference type="ARBA" id="ARBA00025552"/>
    </source>
</evidence>
<dbReference type="PROSITE" id="PS51332">
    <property type="entry name" value="B12_BINDING"/>
    <property type="match status" value="1"/>
</dbReference>
<dbReference type="InterPro" id="IPR011005">
    <property type="entry name" value="Dihydropteroate_synth-like_sf"/>
</dbReference>
<dbReference type="InterPro" id="IPR011822">
    <property type="entry name" value="MetH"/>
</dbReference>
<evidence type="ECO:0000313" key="28">
    <source>
        <dbReference type="EMBL" id="MEE1946949.1"/>
    </source>
</evidence>
<keyword evidence="16 21" id="KW-0486">Methionine biosynthesis</keyword>
<dbReference type="PANTHER" id="PTHR45833">
    <property type="entry name" value="METHIONINE SYNTHASE"/>
    <property type="match status" value="1"/>
</dbReference>
<evidence type="ECO:0000256" key="17">
    <source>
        <dbReference type="ARBA" id="ARBA00023285"/>
    </source>
</evidence>
<feature type="binding site" evidence="22">
    <location>
        <position position="242"/>
    </location>
    <ligand>
        <name>Zn(2+)</name>
        <dbReference type="ChEBI" id="CHEBI:29105"/>
    </ligand>
</feature>
<dbReference type="Pfam" id="PF02310">
    <property type="entry name" value="B12-binding"/>
    <property type="match status" value="1"/>
</dbReference>
<dbReference type="SMART" id="SM01018">
    <property type="entry name" value="B12-binding_2"/>
    <property type="match status" value="1"/>
</dbReference>
<dbReference type="Gene3D" id="1.10.288.10">
    <property type="entry name" value="Cobalamin-dependent Methionine Synthase, domain 2"/>
    <property type="match status" value="1"/>
</dbReference>
<dbReference type="Gene3D" id="1.10.1240.10">
    <property type="entry name" value="Methionine synthase domain"/>
    <property type="match status" value="1"/>
</dbReference>
<organism evidence="28 29">
    <name type="scientific">Pedobacter albus</name>
    <dbReference type="NCBI Taxonomy" id="3113905"/>
    <lineage>
        <taxon>Bacteria</taxon>
        <taxon>Pseudomonadati</taxon>
        <taxon>Bacteroidota</taxon>
        <taxon>Sphingobacteriia</taxon>
        <taxon>Sphingobacteriales</taxon>
        <taxon>Sphingobacteriaceae</taxon>
        <taxon>Pedobacter</taxon>
    </lineage>
</organism>
<dbReference type="SUPFAM" id="SSF52242">
    <property type="entry name" value="Cobalamin (vitamin B12)-binding domain"/>
    <property type="match status" value="1"/>
</dbReference>
<dbReference type="InterPro" id="IPR050554">
    <property type="entry name" value="Met_Synthase/Corrinoid"/>
</dbReference>
<keyword evidence="13 21" id="KW-0479">Metal-binding</keyword>
<comment type="function">
    <text evidence="18 21">Catalyzes the transfer of a methyl group from methyl-cobalamin to homocysteine, yielding enzyme-bound cob(I)alamin and methionine. Subsequently, remethylates the cofactor using methyltetrahydrofolate.</text>
</comment>
<dbReference type="Gene3D" id="3.40.50.280">
    <property type="entry name" value="Cobalamin-binding domain"/>
    <property type="match status" value="1"/>
</dbReference>